<gene>
    <name evidence="2" type="ORF">SI7747_UN021727</name>
</gene>
<keyword evidence="3" id="KW-1185">Reference proteome</keyword>
<dbReference type="InterPro" id="IPR000477">
    <property type="entry name" value="RT_dom"/>
</dbReference>
<dbReference type="EMBL" id="CACRZD030000298">
    <property type="protein sequence ID" value="CAA6675385.1"/>
    <property type="molecule type" value="Genomic_DNA"/>
</dbReference>
<feature type="domain" description="Reverse transcriptase" evidence="1">
    <location>
        <begin position="1"/>
        <end position="136"/>
    </location>
</feature>
<dbReference type="InterPro" id="IPR043128">
    <property type="entry name" value="Rev_trsase/Diguanyl_cyclase"/>
</dbReference>
<accession>A0ABN7EDN7</accession>
<dbReference type="SUPFAM" id="SSF56672">
    <property type="entry name" value="DNA/RNA polymerases"/>
    <property type="match status" value="1"/>
</dbReference>
<evidence type="ECO:0000259" key="1">
    <source>
        <dbReference type="PROSITE" id="PS50878"/>
    </source>
</evidence>
<organism evidence="2 3">
    <name type="scientific">Spirodela intermedia</name>
    <name type="common">Intermediate duckweed</name>
    <dbReference type="NCBI Taxonomy" id="51605"/>
    <lineage>
        <taxon>Eukaryota</taxon>
        <taxon>Viridiplantae</taxon>
        <taxon>Streptophyta</taxon>
        <taxon>Embryophyta</taxon>
        <taxon>Tracheophyta</taxon>
        <taxon>Spermatophyta</taxon>
        <taxon>Magnoliopsida</taxon>
        <taxon>Liliopsida</taxon>
        <taxon>Araceae</taxon>
        <taxon>Lemnoideae</taxon>
        <taxon>Spirodela</taxon>
    </lineage>
</organism>
<sequence>MVKYHFLISRLKDLFDMMTRVTIFSKIDLRSGYHQVRILLGDEWKTVFKIKEGLYVWKVMPFGLSNAPSMFQRLMNEVLRPFISKFVIVYFNDILVYSITRDSHLYFFTSEVMFLGFVISERGVSVDLEKVRTIVT</sequence>
<name>A0ABN7EDN7_SPIIN</name>
<proteinExistence type="predicted"/>
<dbReference type="CDD" id="cd01647">
    <property type="entry name" value="RT_LTR"/>
    <property type="match status" value="1"/>
</dbReference>
<reference evidence="3" key="1">
    <citation type="journal article" date="2020" name="Sci. Rep.">
        <title>Chromosome-scale genome assembly for the duckweed Spirodela intermedia, integrating cytogenetic maps, PacBio and Oxford Nanopore libraries.</title>
        <authorList>
            <person name="Hoang P.T.N."/>
            <person name="Fiebig A."/>
            <person name="Novak P."/>
            <person name="Macas J."/>
            <person name="Cao H.X."/>
            <person name="Stepanenko A."/>
            <person name="Chen G."/>
            <person name="Borisjuk N."/>
            <person name="Scholz U."/>
            <person name="Schubert I."/>
        </authorList>
    </citation>
    <scope>NUCLEOTIDE SEQUENCE [LARGE SCALE GENOMIC DNA]</scope>
</reference>
<dbReference type="PANTHER" id="PTHR24559">
    <property type="entry name" value="TRANSPOSON TY3-I GAG-POL POLYPROTEIN"/>
    <property type="match status" value="1"/>
</dbReference>
<evidence type="ECO:0000313" key="2">
    <source>
        <dbReference type="EMBL" id="CAA6675385.1"/>
    </source>
</evidence>
<dbReference type="InterPro" id="IPR043502">
    <property type="entry name" value="DNA/RNA_pol_sf"/>
</dbReference>
<dbReference type="PANTHER" id="PTHR24559:SF442">
    <property type="entry name" value="RNA-DIRECTED DNA POLYMERASE HOMOLOG"/>
    <property type="match status" value="1"/>
</dbReference>
<dbReference type="Proteomes" id="UP001189122">
    <property type="component" value="Unassembled WGS sequence"/>
</dbReference>
<comment type="caution">
    <text evidence="2">The sequence shown here is derived from an EMBL/GenBank/DDBJ whole genome shotgun (WGS) entry which is preliminary data.</text>
</comment>
<dbReference type="PROSITE" id="PS50878">
    <property type="entry name" value="RT_POL"/>
    <property type="match status" value="1"/>
</dbReference>
<protein>
    <recommendedName>
        <fullName evidence="1">Reverse transcriptase domain-containing protein</fullName>
    </recommendedName>
</protein>
<dbReference type="Gene3D" id="3.30.70.270">
    <property type="match status" value="1"/>
</dbReference>
<dbReference type="InterPro" id="IPR053134">
    <property type="entry name" value="RNA-dir_DNA_polymerase"/>
</dbReference>
<dbReference type="Pfam" id="PF00078">
    <property type="entry name" value="RVT_1"/>
    <property type="match status" value="1"/>
</dbReference>
<evidence type="ECO:0000313" key="3">
    <source>
        <dbReference type="Proteomes" id="UP001189122"/>
    </source>
</evidence>